<name>A0ACB9EB60_9ASTR</name>
<dbReference type="Proteomes" id="UP001056120">
    <property type="component" value="Linkage Group LG18"/>
</dbReference>
<accession>A0ACB9EB60</accession>
<protein>
    <submittedName>
        <fullName evidence="1">Uncharacterized protein</fullName>
    </submittedName>
</protein>
<evidence type="ECO:0000313" key="1">
    <source>
        <dbReference type="EMBL" id="KAI3755696.1"/>
    </source>
</evidence>
<sequence>MHVLAGNPRMTNSEDMGNFYSAGYDPAFYCHHSNVDCMWKIWKDLSPVNKDPIQQDWSYASYVFYDENRRLVRVYNRDCIDINTMSNAAQSVGVVKKVEETEFPVKLDQTVKILVKRPAGKRSEGEKKKAKDMLFLSGIKFNSEQSFKIVVLVDDVDDGIETTAASSEFAELLEDIEAEEDEYALVTLVEKAGADGATISGIKIELVPIG</sequence>
<organism evidence="1 2">
    <name type="scientific">Smallanthus sonchifolius</name>
    <dbReference type="NCBI Taxonomy" id="185202"/>
    <lineage>
        <taxon>Eukaryota</taxon>
        <taxon>Viridiplantae</taxon>
        <taxon>Streptophyta</taxon>
        <taxon>Embryophyta</taxon>
        <taxon>Tracheophyta</taxon>
        <taxon>Spermatophyta</taxon>
        <taxon>Magnoliopsida</taxon>
        <taxon>eudicotyledons</taxon>
        <taxon>Gunneridae</taxon>
        <taxon>Pentapetalae</taxon>
        <taxon>asterids</taxon>
        <taxon>campanulids</taxon>
        <taxon>Asterales</taxon>
        <taxon>Asteraceae</taxon>
        <taxon>Asteroideae</taxon>
        <taxon>Heliantheae alliance</taxon>
        <taxon>Millerieae</taxon>
        <taxon>Smallanthus</taxon>
    </lineage>
</organism>
<dbReference type="EMBL" id="CM042035">
    <property type="protein sequence ID" value="KAI3755696.1"/>
    <property type="molecule type" value="Genomic_DNA"/>
</dbReference>
<reference evidence="2" key="1">
    <citation type="journal article" date="2022" name="Mol. Ecol. Resour.">
        <title>The genomes of chicory, endive, great burdock and yacon provide insights into Asteraceae palaeo-polyploidization history and plant inulin production.</title>
        <authorList>
            <person name="Fan W."/>
            <person name="Wang S."/>
            <person name="Wang H."/>
            <person name="Wang A."/>
            <person name="Jiang F."/>
            <person name="Liu H."/>
            <person name="Zhao H."/>
            <person name="Xu D."/>
            <person name="Zhang Y."/>
        </authorList>
    </citation>
    <scope>NUCLEOTIDE SEQUENCE [LARGE SCALE GENOMIC DNA]</scope>
    <source>
        <strain evidence="2">cv. Yunnan</strain>
    </source>
</reference>
<keyword evidence="2" id="KW-1185">Reference proteome</keyword>
<evidence type="ECO:0000313" key="2">
    <source>
        <dbReference type="Proteomes" id="UP001056120"/>
    </source>
</evidence>
<proteinExistence type="predicted"/>
<comment type="caution">
    <text evidence="1">The sequence shown here is derived from an EMBL/GenBank/DDBJ whole genome shotgun (WGS) entry which is preliminary data.</text>
</comment>
<reference evidence="1 2" key="2">
    <citation type="journal article" date="2022" name="Mol. Ecol. Resour.">
        <title>The genomes of chicory, endive, great burdock and yacon provide insights into Asteraceae paleo-polyploidization history and plant inulin production.</title>
        <authorList>
            <person name="Fan W."/>
            <person name="Wang S."/>
            <person name="Wang H."/>
            <person name="Wang A."/>
            <person name="Jiang F."/>
            <person name="Liu H."/>
            <person name="Zhao H."/>
            <person name="Xu D."/>
            <person name="Zhang Y."/>
        </authorList>
    </citation>
    <scope>NUCLEOTIDE SEQUENCE [LARGE SCALE GENOMIC DNA]</scope>
    <source>
        <strain evidence="2">cv. Yunnan</strain>
        <tissue evidence="1">Leaves</tissue>
    </source>
</reference>
<gene>
    <name evidence="1" type="ORF">L1987_55502</name>
</gene>